<evidence type="ECO:0000313" key="2">
    <source>
        <dbReference type="EMBL" id="RYN49174.1"/>
    </source>
</evidence>
<protein>
    <submittedName>
        <fullName evidence="2">Uncharacterized protein</fullName>
    </submittedName>
</protein>
<sequence length="140" mass="15962">MLWGRLQTVKIKAGSLGYGQGPSQSRHGAKTFSGRYDSFLRRPSLPGPLLEAGLRMFSASPKTWATDLDRIFVHGDCVLRGLRHHDTGYRHHETQATDKSDKPRPTGKKTPWQRLRLRAQPRWHDRAYPTLPSRYGRCGV</sequence>
<evidence type="ECO:0000256" key="1">
    <source>
        <dbReference type="SAM" id="MobiDB-lite"/>
    </source>
</evidence>
<proteinExistence type="predicted"/>
<dbReference type="Proteomes" id="UP000292402">
    <property type="component" value="Unassembled WGS sequence"/>
</dbReference>
<gene>
    <name evidence="2" type="ORF">AA0114_g6762</name>
</gene>
<accession>A0A4Q4MFF9</accession>
<dbReference type="EMBL" id="PDXA01000021">
    <property type="protein sequence ID" value="RYN49174.1"/>
    <property type="molecule type" value="Genomic_DNA"/>
</dbReference>
<feature type="region of interest" description="Disordered" evidence="1">
    <location>
        <begin position="88"/>
        <end position="114"/>
    </location>
</feature>
<comment type="caution">
    <text evidence="2">The sequence shown here is derived from an EMBL/GenBank/DDBJ whole genome shotgun (WGS) entry which is preliminary data.</text>
</comment>
<feature type="compositionally biased region" description="Basic and acidic residues" evidence="1">
    <location>
        <begin position="88"/>
        <end position="104"/>
    </location>
</feature>
<reference evidence="3" key="1">
    <citation type="journal article" date="2019" name="bioRxiv">
        <title>Genomics, evolutionary history and diagnostics of the Alternaria alternata species group including apple and Asian pear pathotypes.</title>
        <authorList>
            <person name="Armitage A.D."/>
            <person name="Cockerton H.M."/>
            <person name="Sreenivasaprasad S."/>
            <person name="Woodhall J.W."/>
            <person name="Lane C.R."/>
            <person name="Harrison R.J."/>
            <person name="Clarkson J.P."/>
        </authorList>
    </citation>
    <scope>NUCLEOTIDE SEQUENCE [LARGE SCALE GENOMIC DNA]</scope>
    <source>
        <strain evidence="3">FERA 1082</strain>
    </source>
</reference>
<name>A0A4Q4MFF9_9PLEO</name>
<organism evidence="2 3">
    <name type="scientific">Alternaria tenuissima</name>
    <dbReference type="NCBI Taxonomy" id="119927"/>
    <lineage>
        <taxon>Eukaryota</taxon>
        <taxon>Fungi</taxon>
        <taxon>Dikarya</taxon>
        <taxon>Ascomycota</taxon>
        <taxon>Pezizomycotina</taxon>
        <taxon>Dothideomycetes</taxon>
        <taxon>Pleosporomycetidae</taxon>
        <taxon>Pleosporales</taxon>
        <taxon>Pleosporineae</taxon>
        <taxon>Pleosporaceae</taxon>
        <taxon>Alternaria</taxon>
        <taxon>Alternaria sect. Alternaria</taxon>
        <taxon>Alternaria alternata complex</taxon>
    </lineage>
</organism>
<dbReference type="AlphaFoldDB" id="A0A4Q4MFF9"/>
<evidence type="ECO:0000313" key="3">
    <source>
        <dbReference type="Proteomes" id="UP000292402"/>
    </source>
</evidence>